<protein>
    <submittedName>
        <fullName evidence="1">Uncharacterized protein</fullName>
    </submittedName>
</protein>
<dbReference type="AlphaFoldDB" id="A0A0A8ZR55"/>
<proteinExistence type="predicted"/>
<organism evidence="1">
    <name type="scientific">Arundo donax</name>
    <name type="common">Giant reed</name>
    <name type="synonym">Donax arundinaceus</name>
    <dbReference type="NCBI Taxonomy" id="35708"/>
    <lineage>
        <taxon>Eukaryota</taxon>
        <taxon>Viridiplantae</taxon>
        <taxon>Streptophyta</taxon>
        <taxon>Embryophyta</taxon>
        <taxon>Tracheophyta</taxon>
        <taxon>Spermatophyta</taxon>
        <taxon>Magnoliopsida</taxon>
        <taxon>Liliopsida</taxon>
        <taxon>Poales</taxon>
        <taxon>Poaceae</taxon>
        <taxon>PACMAD clade</taxon>
        <taxon>Arundinoideae</taxon>
        <taxon>Arundineae</taxon>
        <taxon>Arundo</taxon>
    </lineage>
</organism>
<sequence>MITDQSVQGIKLVHTMNTSPQRNFKHPWA</sequence>
<dbReference type="EMBL" id="GBRH01257757">
    <property type="protein sequence ID" value="JAD40138.1"/>
    <property type="molecule type" value="Transcribed_RNA"/>
</dbReference>
<reference evidence="1" key="2">
    <citation type="journal article" date="2015" name="Data Brief">
        <title>Shoot transcriptome of the giant reed, Arundo donax.</title>
        <authorList>
            <person name="Barrero R.A."/>
            <person name="Guerrero F.D."/>
            <person name="Moolhuijzen P."/>
            <person name="Goolsby J.A."/>
            <person name="Tidwell J."/>
            <person name="Bellgard S.E."/>
            <person name="Bellgard M.I."/>
        </authorList>
    </citation>
    <scope>NUCLEOTIDE SEQUENCE</scope>
    <source>
        <tissue evidence="1">Shoot tissue taken approximately 20 cm above the soil surface</tissue>
    </source>
</reference>
<name>A0A0A8ZR55_ARUDO</name>
<evidence type="ECO:0000313" key="1">
    <source>
        <dbReference type="EMBL" id="JAD40138.1"/>
    </source>
</evidence>
<accession>A0A0A8ZR55</accession>
<reference evidence="1" key="1">
    <citation type="submission" date="2014-09" db="EMBL/GenBank/DDBJ databases">
        <authorList>
            <person name="Magalhaes I.L.F."/>
            <person name="Oliveira U."/>
            <person name="Santos F.R."/>
            <person name="Vidigal T.H.D.A."/>
            <person name="Brescovit A.D."/>
            <person name="Santos A.J."/>
        </authorList>
    </citation>
    <scope>NUCLEOTIDE SEQUENCE</scope>
    <source>
        <tissue evidence="1">Shoot tissue taken approximately 20 cm above the soil surface</tissue>
    </source>
</reference>